<reference evidence="1 2" key="1">
    <citation type="submission" date="2023-10" db="EMBL/GenBank/DDBJ databases">
        <title>Pseudomonas otitidis isolated from a paediatric patient with cystic fibrosis in Chile.</title>
        <authorList>
            <person name="Amsteins-Romero L."/>
            <person name="Opazo-Capurro A."/>
            <person name="Matus-Kohler M."/>
            <person name="Gonzalez-Rocha G."/>
        </authorList>
    </citation>
    <scope>NUCLEOTIDE SEQUENCE [LARGE SCALE GENOMIC DNA]</scope>
    <source>
        <strain evidence="1 2">P-714</strain>
    </source>
</reference>
<feature type="non-terminal residue" evidence="1">
    <location>
        <position position="70"/>
    </location>
</feature>
<evidence type="ECO:0000313" key="1">
    <source>
        <dbReference type="EMBL" id="MDV3443942.1"/>
    </source>
</evidence>
<comment type="caution">
    <text evidence="1">The sequence shown here is derived from an EMBL/GenBank/DDBJ whole genome shotgun (WGS) entry which is preliminary data.</text>
</comment>
<proteinExistence type="predicted"/>
<dbReference type="EMBL" id="JAWJUL010000429">
    <property type="protein sequence ID" value="MDV3443942.1"/>
    <property type="molecule type" value="Genomic_DNA"/>
</dbReference>
<sequence>KVLFITGYAQNAPFGNEPLPPGMEVMAKPYAIDALAILIRPPFELPKELHAEVLREEAFVLVVPRGLEGD</sequence>
<feature type="non-terminal residue" evidence="1">
    <location>
        <position position="1"/>
    </location>
</feature>
<accession>A0ABU3Y199</accession>
<keyword evidence="2" id="KW-1185">Reference proteome</keyword>
<protein>
    <submittedName>
        <fullName evidence="1">Uncharacterized protein</fullName>
    </submittedName>
</protein>
<evidence type="ECO:0000313" key="2">
    <source>
        <dbReference type="Proteomes" id="UP001273935"/>
    </source>
</evidence>
<name>A0ABU3Y199_9GAMM</name>
<dbReference type="Proteomes" id="UP001273935">
    <property type="component" value="Unassembled WGS sequence"/>
</dbReference>
<gene>
    <name evidence="1" type="ORF">R0G64_31665</name>
</gene>
<organism evidence="1 2">
    <name type="scientific">Metapseudomonas otitidis</name>
    <dbReference type="NCBI Taxonomy" id="319939"/>
    <lineage>
        <taxon>Bacteria</taxon>
        <taxon>Pseudomonadati</taxon>
        <taxon>Pseudomonadota</taxon>
        <taxon>Gammaproteobacteria</taxon>
        <taxon>Pseudomonadales</taxon>
        <taxon>Pseudomonadaceae</taxon>
        <taxon>Metapseudomonas</taxon>
    </lineage>
</organism>